<evidence type="ECO:0000313" key="4">
    <source>
        <dbReference type="EMBL" id="SDK33468.1"/>
    </source>
</evidence>
<dbReference type="Gene3D" id="2.10.109.10">
    <property type="entry name" value="Umud Fragment, subunit A"/>
    <property type="match status" value="1"/>
</dbReference>
<dbReference type="InterPro" id="IPR013783">
    <property type="entry name" value="Ig-like_fold"/>
</dbReference>
<dbReference type="Proteomes" id="UP000037269">
    <property type="component" value="Unassembled WGS sequence"/>
</dbReference>
<dbReference type="AlphaFoldDB" id="A0A0M0GZ69"/>
<feature type="domain" description="Peptidase S24/S26A/S26B/S26C" evidence="2">
    <location>
        <begin position="12"/>
        <end position="81"/>
    </location>
</feature>
<evidence type="ECO:0000313" key="3">
    <source>
        <dbReference type="EMBL" id="KON95250.1"/>
    </source>
</evidence>
<evidence type="ECO:0000259" key="2">
    <source>
        <dbReference type="Pfam" id="PF00717"/>
    </source>
</evidence>
<dbReference type="InterPro" id="IPR015927">
    <property type="entry name" value="Peptidase_S24_S26A/B/C"/>
</dbReference>
<dbReference type="EMBL" id="LGUG01000004">
    <property type="protein sequence ID" value="KON95250.1"/>
    <property type="molecule type" value="Genomic_DNA"/>
</dbReference>
<dbReference type="GO" id="GO:0004252">
    <property type="term" value="F:serine-type endopeptidase activity"/>
    <property type="evidence" value="ECO:0007669"/>
    <property type="project" value="InterPro"/>
</dbReference>
<gene>
    <name evidence="3" type="ORF">AF333_06910</name>
    <name evidence="4" type="ORF">SAMN04487909_14943</name>
</gene>
<evidence type="ECO:0000256" key="1">
    <source>
        <dbReference type="ARBA" id="ARBA00004308"/>
    </source>
</evidence>
<dbReference type="Proteomes" id="UP000182836">
    <property type="component" value="Unassembled WGS sequence"/>
</dbReference>
<dbReference type="GO" id="GO:0006465">
    <property type="term" value="P:signal peptide processing"/>
    <property type="evidence" value="ECO:0007669"/>
    <property type="project" value="InterPro"/>
</dbReference>
<dbReference type="GeneID" id="42304927"/>
<accession>A0A0M0GZ69</accession>
<name>A0A0M0GZ69_ANEMI</name>
<dbReference type="InterPro" id="IPR019533">
    <property type="entry name" value="Peptidase_S26"/>
</dbReference>
<dbReference type="RefSeq" id="WP_053432670.1">
    <property type="nucleotide sequence ID" value="NZ_FNED01000049.1"/>
</dbReference>
<dbReference type="Gene3D" id="2.60.40.10">
    <property type="entry name" value="Immunoglobulins"/>
    <property type="match status" value="2"/>
</dbReference>
<dbReference type="PATRIC" id="fig|47500.9.peg.2547"/>
<comment type="subcellular location">
    <subcellularLocation>
        <location evidence="1">Endomembrane system</location>
    </subcellularLocation>
</comment>
<reference evidence="3 5" key="1">
    <citation type="submission" date="2015-07" db="EMBL/GenBank/DDBJ databases">
        <title>Fjat-14205 dsm 2895.</title>
        <authorList>
            <person name="Liu B."/>
            <person name="Wang J."/>
            <person name="Zhu Y."/>
            <person name="Liu G."/>
            <person name="Chen Q."/>
            <person name="Chen Z."/>
            <person name="Lan J."/>
            <person name="Che J."/>
            <person name="Ge C."/>
            <person name="Shi H."/>
            <person name="Pan Z."/>
            <person name="Liu X."/>
        </authorList>
    </citation>
    <scope>NUCLEOTIDE SEQUENCE [LARGE SCALE GENOMIC DNA]</scope>
    <source>
        <strain evidence="3 5">DSM 2895</strain>
    </source>
</reference>
<protein>
    <submittedName>
        <fullName evidence="4">Ig-like domain (Group 3)</fullName>
    </submittedName>
</protein>
<dbReference type="SUPFAM" id="SSF51306">
    <property type="entry name" value="LexA/Signal peptidase"/>
    <property type="match status" value="1"/>
</dbReference>
<evidence type="ECO:0000313" key="6">
    <source>
        <dbReference type="Proteomes" id="UP000182836"/>
    </source>
</evidence>
<evidence type="ECO:0000313" key="5">
    <source>
        <dbReference type="Proteomes" id="UP000037269"/>
    </source>
</evidence>
<keyword evidence="5" id="KW-1185">Reference proteome</keyword>
<dbReference type="STRING" id="47500.AF333_06910"/>
<dbReference type="GO" id="GO:0012505">
    <property type="term" value="C:endomembrane system"/>
    <property type="evidence" value="ECO:0007669"/>
    <property type="project" value="UniProtKB-SubCell"/>
</dbReference>
<reference evidence="4 6" key="2">
    <citation type="submission" date="2016-10" db="EMBL/GenBank/DDBJ databases">
        <authorList>
            <person name="de Groot N.N."/>
        </authorList>
    </citation>
    <scope>NUCLEOTIDE SEQUENCE [LARGE SCALE GENOMIC DNA]</scope>
    <source>
        <strain evidence="4 6">DSM 2895</strain>
    </source>
</reference>
<dbReference type="EMBL" id="FNED01000049">
    <property type="protein sequence ID" value="SDK33468.1"/>
    <property type="molecule type" value="Genomic_DNA"/>
</dbReference>
<sequence length="744" mass="80244">MICLSEKYKTGTLLEVSGRSMEPTLWDGQIVEVMEGYHDGDIVVAEHEGSLIIKRLVGDRLLGDNREISTDFFVVDVRILGQAEVRTKEELEERGVQVNCLHLVKVEAISGTRSAYNIPADANWASPESTDGNYYVYGMRDGRRQWVKGAEQIPEDANWVVPDADNLYYIYGMPNGNVSGTPNALDIPADANWASPDNVYDSFDYYVYSMSNGTINRVQGSGRIPGNANWVVPDADNLYYIYSEKKNQFPTISLSTTNNMTLSQGNCVLSGNVIDSDGDTVTISATISGVTKQTTVTGTGGWSLSWPVIDLAQGQYSNIIITANDGRGGTATVNYTGLITIDKTKPSIAISGVSEGQTYTTATPVFSATDAGGAGLQSCTATLNNNAYTSGTPITIGGNYTLVVTARDRAGNVSTKTVNFKVNSAPTVEVSTANNQTLYEGDSLIISGSANDVNVGNALIVKLKFDEEAEKNILVTTSTGNPQPISYTVTFKNGRLYDAAGNPITPELNKDVVHSFTVYAKDDSGAESAHITRQFMVVPNRNPLIRINPLEPLTSMVPTDTVTISGTVNDPDEGDTVTMEYKLNQGPFQPIAMQGETWSFSISAGDLRDGENIIELKAIDNKGGVTVKRMAIDQTPRIVPVKVSQSRYMILPPKGEMKGLVAWIQRKKGDLQVKGDLSIVATGQPEFFVPMEKTSAELSHALDEDQFIGSVETAGQNVTIKLTETRTDALNSSAAITKIAGVIN</sequence>
<organism evidence="3 5">
    <name type="scientific">Aneurinibacillus migulanus</name>
    <name type="common">Bacillus migulanus</name>
    <dbReference type="NCBI Taxonomy" id="47500"/>
    <lineage>
        <taxon>Bacteria</taxon>
        <taxon>Bacillati</taxon>
        <taxon>Bacillota</taxon>
        <taxon>Bacilli</taxon>
        <taxon>Bacillales</taxon>
        <taxon>Paenibacillaceae</taxon>
        <taxon>Aneurinibacillus group</taxon>
        <taxon>Aneurinibacillus</taxon>
    </lineage>
</organism>
<dbReference type="InterPro" id="IPR036286">
    <property type="entry name" value="LexA/Signal_pep-like_sf"/>
</dbReference>
<proteinExistence type="predicted"/>
<dbReference type="Pfam" id="PF00717">
    <property type="entry name" value="Peptidase_S24"/>
    <property type="match status" value="1"/>
</dbReference>
<dbReference type="CDD" id="cd06530">
    <property type="entry name" value="S26_SPase_I"/>
    <property type="match status" value="1"/>
</dbReference>